<dbReference type="GO" id="GO:0005777">
    <property type="term" value="C:peroxisome"/>
    <property type="evidence" value="ECO:0007669"/>
    <property type="project" value="TreeGrafter"/>
</dbReference>
<evidence type="ECO:0000313" key="5">
    <source>
        <dbReference type="EMBL" id="KAK4793477.1"/>
    </source>
</evidence>
<proteinExistence type="predicted"/>
<organism evidence="5 6">
    <name type="scientific">Trapa natans</name>
    <name type="common">Water chestnut</name>
    <dbReference type="NCBI Taxonomy" id="22666"/>
    <lineage>
        <taxon>Eukaryota</taxon>
        <taxon>Viridiplantae</taxon>
        <taxon>Streptophyta</taxon>
        <taxon>Embryophyta</taxon>
        <taxon>Tracheophyta</taxon>
        <taxon>Spermatophyta</taxon>
        <taxon>Magnoliopsida</taxon>
        <taxon>eudicotyledons</taxon>
        <taxon>Gunneridae</taxon>
        <taxon>Pentapetalae</taxon>
        <taxon>rosids</taxon>
        <taxon>malvids</taxon>
        <taxon>Myrtales</taxon>
        <taxon>Lythraceae</taxon>
        <taxon>Trapa</taxon>
    </lineage>
</organism>
<dbReference type="GO" id="GO:0006635">
    <property type="term" value="P:fatty acid beta-oxidation"/>
    <property type="evidence" value="ECO:0007669"/>
    <property type="project" value="TreeGrafter"/>
</dbReference>
<sequence length="402" mass="43629">MAKVGVTLEVGSDGVAVITMRNPPVNALAIPVLDGLQEKIGEAMRRNDVKAVVLIGQGGRFSGGFDINVFAKIHQTGNLNLLPNVSIDLVVNTIEGTQRLPRLVGLPKAISMMLSSKPIMSEEGKSLGLIDAIVPSGELLKASCLWALEIAGRHKPWLRSLHRTDKLPPLSEARKILNNAREQAKKTAKNLPQHQACLDVIEEGIIHGGYSGILRKILARNNYFGHMPHTFAPLQVPNVTDSGLKPRIVKKVAVLGGGLMGSGIATALILGNVNVVLKEINNEYLLKGIKIIEVTTHNSNLSNGDLIWRFTGKNNGKGFYIYEKGSRPRPDPSILPIVEESRRLANIMPHGKPLSVSDQEILEMILFPVVNESCRVLDEGVVVQASDLDIASVLGMSFPSYR</sequence>
<dbReference type="Gene3D" id="3.90.226.10">
    <property type="entry name" value="2-enoyl-CoA Hydratase, Chain A, domain 1"/>
    <property type="match status" value="2"/>
</dbReference>
<dbReference type="Gene3D" id="1.10.1040.50">
    <property type="match status" value="1"/>
</dbReference>
<evidence type="ECO:0000259" key="4">
    <source>
        <dbReference type="Pfam" id="PF02737"/>
    </source>
</evidence>
<name>A0AAN7M8C3_TRANT</name>
<protein>
    <recommendedName>
        <fullName evidence="4">3-hydroxyacyl-CoA dehydrogenase NAD binding domain-containing protein</fullName>
    </recommendedName>
</protein>
<keyword evidence="3" id="KW-0511">Multifunctional enzyme</keyword>
<evidence type="ECO:0000313" key="6">
    <source>
        <dbReference type="Proteomes" id="UP001346149"/>
    </source>
</evidence>
<dbReference type="InterPro" id="IPR036291">
    <property type="entry name" value="NAD(P)-bd_dom_sf"/>
</dbReference>
<reference evidence="5 6" key="1">
    <citation type="journal article" date="2023" name="Hortic Res">
        <title>Pangenome of water caltrop reveals structural variations and asymmetric subgenome divergence after allopolyploidization.</title>
        <authorList>
            <person name="Zhang X."/>
            <person name="Chen Y."/>
            <person name="Wang L."/>
            <person name="Yuan Y."/>
            <person name="Fang M."/>
            <person name="Shi L."/>
            <person name="Lu R."/>
            <person name="Comes H.P."/>
            <person name="Ma Y."/>
            <person name="Chen Y."/>
            <person name="Huang G."/>
            <person name="Zhou Y."/>
            <person name="Zheng Z."/>
            <person name="Qiu Y."/>
        </authorList>
    </citation>
    <scope>NUCLEOTIDE SEQUENCE [LARGE SCALE GENOMIC DNA]</scope>
    <source>
        <strain evidence="5">F231</strain>
    </source>
</reference>
<dbReference type="SUPFAM" id="SSF51735">
    <property type="entry name" value="NAD(P)-binding Rossmann-fold domains"/>
    <property type="match status" value="1"/>
</dbReference>
<dbReference type="Pfam" id="PF00378">
    <property type="entry name" value="ECH_1"/>
    <property type="match status" value="1"/>
</dbReference>
<dbReference type="Proteomes" id="UP001346149">
    <property type="component" value="Unassembled WGS sequence"/>
</dbReference>
<dbReference type="GO" id="GO:0016829">
    <property type="term" value="F:lyase activity"/>
    <property type="evidence" value="ECO:0007669"/>
    <property type="project" value="UniProtKB-KW"/>
</dbReference>
<gene>
    <name evidence="5" type="ORF">SAY86_023912</name>
</gene>
<dbReference type="InterPro" id="IPR029045">
    <property type="entry name" value="ClpP/crotonase-like_dom_sf"/>
</dbReference>
<dbReference type="InterPro" id="IPR008927">
    <property type="entry name" value="6-PGluconate_DH-like_C_sf"/>
</dbReference>
<keyword evidence="6" id="KW-1185">Reference proteome</keyword>
<dbReference type="Pfam" id="PF02737">
    <property type="entry name" value="3HCDH_N"/>
    <property type="match status" value="1"/>
</dbReference>
<dbReference type="EMBL" id="JAXQNO010000008">
    <property type="protein sequence ID" value="KAK4793477.1"/>
    <property type="molecule type" value="Genomic_DNA"/>
</dbReference>
<dbReference type="InterPro" id="IPR001753">
    <property type="entry name" value="Enoyl-CoA_hydra/iso"/>
</dbReference>
<keyword evidence="2" id="KW-0456">Lyase</keyword>
<dbReference type="SUPFAM" id="SSF48179">
    <property type="entry name" value="6-phosphogluconate dehydrogenase C-terminal domain-like"/>
    <property type="match status" value="1"/>
</dbReference>
<accession>A0AAN7M8C3</accession>
<evidence type="ECO:0000256" key="3">
    <source>
        <dbReference type="ARBA" id="ARBA00023268"/>
    </source>
</evidence>
<dbReference type="Gene3D" id="3.40.50.720">
    <property type="entry name" value="NAD(P)-binding Rossmann-like Domain"/>
    <property type="match status" value="1"/>
</dbReference>
<dbReference type="PANTHER" id="PTHR23309">
    <property type="entry name" value="3-HYDROXYACYL-COA DEHYROGENASE"/>
    <property type="match status" value="1"/>
</dbReference>
<evidence type="ECO:0000256" key="2">
    <source>
        <dbReference type="ARBA" id="ARBA00023239"/>
    </source>
</evidence>
<dbReference type="AlphaFoldDB" id="A0AAN7M8C3"/>
<dbReference type="SUPFAM" id="SSF52096">
    <property type="entry name" value="ClpP/crotonase"/>
    <property type="match status" value="1"/>
</dbReference>
<dbReference type="PANTHER" id="PTHR23309:SF49">
    <property type="entry name" value="PEROXISOMAL BIFUNCTIONAL ENZYME"/>
    <property type="match status" value="1"/>
</dbReference>
<dbReference type="GO" id="GO:0003857">
    <property type="term" value="F:(3S)-3-hydroxyacyl-CoA dehydrogenase (NAD+) activity"/>
    <property type="evidence" value="ECO:0007669"/>
    <property type="project" value="TreeGrafter"/>
</dbReference>
<dbReference type="GO" id="GO:0016853">
    <property type="term" value="F:isomerase activity"/>
    <property type="evidence" value="ECO:0007669"/>
    <property type="project" value="UniProtKB-KW"/>
</dbReference>
<feature type="domain" description="3-hydroxyacyl-CoA dehydrogenase NAD binding" evidence="4">
    <location>
        <begin position="251"/>
        <end position="296"/>
    </location>
</feature>
<dbReference type="InterPro" id="IPR006176">
    <property type="entry name" value="3-OHacyl-CoA_DH_NAD-bd"/>
</dbReference>
<evidence type="ECO:0000256" key="1">
    <source>
        <dbReference type="ARBA" id="ARBA00023235"/>
    </source>
</evidence>
<keyword evidence="1" id="KW-0413">Isomerase</keyword>
<comment type="caution">
    <text evidence="5">The sequence shown here is derived from an EMBL/GenBank/DDBJ whole genome shotgun (WGS) entry which is preliminary data.</text>
</comment>
<dbReference type="GO" id="GO:0070403">
    <property type="term" value="F:NAD+ binding"/>
    <property type="evidence" value="ECO:0007669"/>
    <property type="project" value="InterPro"/>
</dbReference>
<dbReference type="CDD" id="cd06558">
    <property type="entry name" value="crotonase-like"/>
    <property type="match status" value="1"/>
</dbReference>